<name>A0A532UQQ2_UNCL8</name>
<dbReference type="EMBL" id="NJBN01000013">
    <property type="protein sequence ID" value="TKJ37266.1"/>
    <property type="molecule type" value="Genomic_DNA"/>
</dbReference>
<evidence type="ECO:0000313" key="2">
    <source>
        <dbReference type="Proteomes" id="UP000319619"/>
    </source>
</evidence>
<sequence>MSRYPEIEIEKVKLYPIDQRHSKVKLDFLGEPVKSGSSFKDWWDSLPKILAADDLKSVVNDIVAAKENKKPVIVMMGAHVIKVGLSPVIIDLMEGGFITALAMNGAGVIHDVELSQFGKTSEDVAANIADGTFGMAKETGEFINLAVKKGRTDELGFGEAVGRELVRNEAKNLNVSLLGQAYKMEIPITVHVALGTDIIHQQPSADGAAIGDLSLRDFRIFARLVSDIGNGGVVLNFGSAVVLPEVFLKALTVARNLGFVCDNFTTANFDMIQHYRPRVNVVQRPTLSGGKGYQITGHHELMIPLMAMAVKEASI</sequence>
<dbReference type="AlphaFoldDB" id="A0A532UQQ2"/>
<organism evidence="1 2">
    <name type="scientific">candidate division LCP-89 bacterium B3_LCP</name>
    <dbReference type="NCBI Taxonomy" id="2012998"/>
    <lineage>
        <taxon>Bacteria</taxon>
        <taxon>Pseudomonadati</taxon>
        <taxon>Bacteria division LCP-89</taxon>
    </lineage>
</organism>
<protein>
    <submittedName>
        <fullName evidence="1">Uncharacterized protein</fullName>
    </submittedName>
</protein>
<dbReference type="Proteomes" id="UP000319619">
    <property type="component" value="Unassembled WGS sequence"/>
</dbReference>
<reference evidence="1 2" key="1">
    <citation type="submission" date="2017-06" db="EMBL/GenBank/DDBJ databases">
        <title>Novel microbial phyla capable of carbon fixation and sulfur reduction in deep-sea sediments.</title>
        <authorList>
            <person name="Huang J."/>
            <person name="Baker B."/>
            <person name="Wang Y."/>
        </authorList>
    </citation>
    <scope>NUCLEOTIDE SEQUENCE [LARGE SCALE GENOMIC DNA]</scope>
    <source>
        <strain evidence="1">B3_LCP</strain>
    </source>
</reference>
<accession>A0A532UQQ2</accession>
<comment type="caution">
    <text evidence="1">The sequence shown here is derived from an EMBL/GenBank/DDBJ whole genome shotgun (WGS) entry which is preliminary data.</text>
</comment>
<dbReference type="Gene3D" id="3.40.50.10690">
    <property type="entry name" value="putative lor/sdh protein like domains"/>
    <property type="match status" value="1"/>
</dbReference>
<proteinExistence type="predicted"/>
<gene>
    <name evidence="1" type="ORF">CEE37_14245</name>
</gene>
<evidence type="ECO:0000313" key="1">
    <source>
        <dbReference type="EMBL" id="TKJ37266.1"/>
    </source>
</evidence>